<sequence length="129" mass="15477">MLDMLDIIYDELNYDEIIQEQVKGRIRYYTHNDNDEMVTPFIIIRPFSTPIPAIYGSNQELAIEMTYQLSVEGGNRKQVKELAYRIKQLMWELGFGQLEFGLDEYLDDVQRFVDVRRYRKVTNLYETNY</sequence>
<dbReference type="AlphaFoldDB" id="A0A3N4H121"/>
<gene>
    <name evidence="1" type="ORF">EF384_01115</name>
</gene>
<dbReference type="RefSeq" id="WP_148076694.1">
    <property type="nucleotide sequence ID" value="NZ_RKMG01000002.1"/>
</dbReference>
<accession>A0A3N4H121</accession>
<proteinExistence type="predicted"/>
<keyword evidence="2" id="KW-1185">Reference proteome</keyword>
<dbReference type="OrthoDB" id="2168818at2"/>
<reference evidence="1 2" key="1">
    <citation type="submission" date="2018-11" db="EMBL/GenBank/DDBJ databases">
        <title>Aerococcus sp. SJQ22, whole genome shotgun sequence.</title>
        <authorList>
            <person name="Sun L."/>
            <person name="Gao X."/>
            <person name="Chen W."/>
            <person name="Huang K."/>
        </authorList>
    </citation>
    <scope>NUCLEOTIDE SEQUENCE [LARGE SCALE GENOMIC DNA]</scope>
    <source>
        <strain evidence="1 2">SJQ22</strain>
    </source>
</reference>
<dbReference type="EMBL" id="RKMG01000002">
    <property type="protein sequence ID" value="RPA65041.1"/>
    <property type="molecule type" value="Genomic_DNA"/>
</dbReference>
<protein>
    <recommendedName>
        <fullName evidence="3">DUF3168 domain-containing protein</fullName>
    </recommendedName>
</protein>
<name>A0A3N4H121_9LACT</name>
<evidence type="ECO:0008006" key="3">
    <source>
        <dbReference type="Google" id="ProtNLM"/>
    </source>
</evidence>
<comment type="caution">
    <text evidence="1">The sequence shown here is derived from an EMBL/GenBank/DDBJ whole genome shotgun (WGS) entry which is preliminary data.</text>
</comment>
<organism evidence="1 2">
    <name type="scientific">Aerococcus agrisoli</name>
    <dbReference type="NCBI Taxonomy" id="2487350"/>
    <lineage>
        <taxon>Bacteria</taxon>
        <taxon>Bacillati</taxon>
        <taxon>Bacillota</taxon>
        <taxon>Bacilli</taxon>
        <taxon>Lactobacillales</taxon>
        <taxon>Aerococcaceae</taxon>
        <taxon>Aerococcus</taxon>
    </lineage>
</organism>
<dbReference type="Proteomes" id="UP000273977">
    <property type="component" value="Unassembled WGS sequence"/>
</dbReference>
<evidence type="ECO:0000313" key="1">
    <source>
        <dbReference type="EMBL" id="RPA65041.1"/>
    </source>
</evidence>
<evidence type="ECO:0000313" key="2">
    <source>
        <dbReference type="Proteomes" id="UP000273977"/>
    </source>
</evidence>